<dbReference type="PANTHER" id="PTHR46558:SF11">
    <property type="entry name" value="HTH-TYPE TRANSCRIPTIONAL REGULATOR XRE"/>
    <property type="match status" value="1"/>
</dbReference>
<evidence type="ECO:0000259" key="2">
    <source>
        <dbReference type="PROSITE" id="PS50943"/>
    </source>
</evidence>
<sequence>MIQDRLKELREDLDLKQEDVAIALNVTRSTYGGWEIGRAEPSISMLLALSKFYNVSIDYLCCNTPVKCTYYKDENISQYVNECIKVYNKFLKK</sequence>
<dbReference type="SMART" id="SM00530">
    <property type="entry name" value="HTH_XRE"/>
    <property type="match status" value="1"/>
</dbReference>
<evidence type="ECO:0000313" key="3">
    <source>
        <dbReference type="EMBL" id="VYU53931.1"/>
    </source>
</evidence>
<dbReference type="InterPro" id="IPR010982">
    <property type="entry name" value="Lambda_DNA-bd_dom_sf"/>
</dbReference>
<dbReference type="PROSITE" id="PS50943">
    <property type="entry name" value="HTH_CROC1"/>
    <property type="match status" value="1"/>
</dbReference>
<dbReference type="SUPFAM" id="SSF47413">
    <property type="entry name" value="lambda repressor-like DNA-binding domains"/>
    <property type="match status" value="1"/>
</dbReference>
<dbReference type="EMBL" id="CACRTU010000024">
    <property type="protein sequence ID" value="VYU53931.1"/>
    <property type="molecule type" value="Genomic_DNA"/>
</dbReference>
<evidence type="ECO:0000256" key="1">
    <source>
        <dbReference type="ARBA" id="ARBA00023125"/>
    </source>
</evidence>
<reference evidence="3" key="1">
    <citation type="submission" date="2019-11" db="EMBL/GenBank/DDBJ databases">
        <authorList>
            <person name="Feng L."/>
        </authorList>
    </citation>
    <scope>NUCLEOTIDE SEQUENCE</scope>
    <source>
        <strain evidence="3">CButyricumLFYP62</strain>
    </source>
</reference>
<proteinExistence type="predicted"/>
<dbReference type="GO" id="GO:0003677">
    <property type="term" value="F:DNA binding"/>
    <property type="evidence" value="ECO:0007669"/>
    <property type="project" value="UniProtKB-KW"/>
</dbReference>
<dbReference type="InterPro" id="IPR001387">
    <property type="entry name" value="Cro/C1-type_HTH"/>
</dbReference>
<gene>
    <name evidence="3" type="primary">xre</name>
    <name evidence="3" type="ORF">CBLFYP62_02677</name>
</gene>
<feature type="domain" description="HTH cro/C1-type" evidence="2">
    <location>
        <begin position="6"/>
        <end position="60"/>
    </location>
</feature>
<keyword evidence="1" id="KW-0238">DNA-binding</keyword>
<dbReference type="Gene3D" id="1.10.260.40">
    <property type="entry name" value="lambda repressor-like DNA-binding domains"/>
    <property type="match status" value="1"/>
</dbReference>
<dbReference type="AlphaFoldDB" id="A0A6N3FPG2"/>
<dbReference type="RefSeq" id="WP_156737081.1">
    <property type="nucleotide sequence ID" value="NZ_CACRTU010000024.1"/>
</dbReference>
<name>A0A6N3FPG2_CLOBU</name>
<accession>A0A6N3FPG2</accession>
<dbReference type="PANTHER" id="PTHR46558">
    <property type="entry name" value="TRACRIPTIONAL REGULATORY PROTEIN-RELATED-RELATED"/>
    <property type="match status" value="1"/>
</dbReference>
<organism evidence="3">
    <name type="scientific">Clostridium butyricum</name>
    <dbReference type="NCBI Taxonomy" id="1492"/>
    <lineage>
        <taxon>Bacteria</taxon>
        <taxon>Bacillati</taxon>
        <taxon>Bacillota</taxon>
        <taxon>Clostridia</taxon>
        <taxon>Eubacteriales</taxon>
        <taxon>Clostridiaceae</taxon>
        <taxon>Clostridium</taxon>
    </lineage>
</organism>
<dbReference type="Pfam" id="PF01381">
    <property type="entry name" value="HTH_3"/>
    <property type="match status" value="1"/>
</dbReference>
<protein>
    <submittedName>
        <fullName evidence="3">HTH-type transcriptional regulator Xre</fullName>
    </submittedName>
</protein>
<dbReference type="CDD" id="cd00093">
    <property type="entry name" value="HTH_XRE"/>
    <property type="match status" value="1"/>
</dbReference>